<name>A0AAD5P8M6_9FUNG</name>
<dbReference type="EMBL" id="JAIXMP010000061">
    <property type="protein sequence ID" value="KAI9244294.1"/>
    <property type="molecule type" value="Genomic_DNA"/>
</dbReference>
<keyword evidence="2" id="KW-1185">Reference proteome</keyword>
<protein>
    <submittedName>
        <fullName evidence="1">Uncharacterized protein</fullName>
    </submittedName>
</protein>
<dbReference type="Proteomes" id="UP001209540">
    <property type="component" value="Unassembled WGS sequence"/>
</dbReference>
<organism evidence="1 2">
    <name type="scientific">Phascolomyces articulosus</name>
    <dbReference type="NCBI Taxonomy" id="60185"/>
    <lineage>
        <taxon>Eukaryota</taxon>
        <taxon>Fungi</taxon>
        <taxon>Fungi incertae sedis</taxon>
        <taxon>Mucoromycota</taxon>
        <taxon>Mucoromycotina</taxon>
        <taxon>Mucoromycetes</taxon>
        <taxon>Mucorales</taxon>
        <taxon>Lichtheimiaceae</taxon>
        <taxon>Phascolomyces</taxon>
    </lineage>
</organism>
<reference evidence="1" key="2">
    <citation type="submission" date="2023-02" db="EMBL/GenBank/DDBJ databases">
        <authorList>
            <consortium name="DOE Joint Genome Institute"/>
            <person name="Mondo S.J."/>
            <person name="Chang Y."/>
            <person name="Wang Y."/>
            <person name="Ahrendt S."/>
            <person name="Andreopoulos W."/>
            <person name="Barry K."/>
            <person name="Beard J."/>
            <person name="Benny G.L."/>
            <person name="Blankenship S."/>
            <person name="Bonito G."/>
            <person name="Cuomo C."/>
            <person name="Desiro A."/>
            <person name="Gervers K.A."/>
            <person name="Hundley H."/>
            <person name="Kuo A."/>
            <person name="LaButti K."/>
            <person name="Lang B.F."/>
            <person name="Lipzen A."/>
            <person name="O'Donnell K."/>
            <person name="Pangilinan J."/>
            <person name="Reynolds N."/>
            <person name="Sandor L."/>
            <person name="Smith M.W."/>
            <person name="Tsang A."/>
            <person name="Grigoriev I.V."/>
            <person name="Stajich J.E."/>
            <person name="Spatafora J.W."/>
        </authorList>
    </citation>
    <scope>NUCLEOTIDE SEQUENCE</scope>
    <source>
        <strain evidence="1">RSA 2281</strain>
    </source>
</reference>
<sequence length="288" mass="32259">MPTVATYCCLKYPWYNLTHIITHVPNYEILGYNCKNSIPDLSQKHKQQQKASIDNTAVVLSNKRCNNRGNVFNGTNATGNNIRKMNTIESVHVTLADDITEEKFMSTKQYIWGAQPFFLRTIDSSETLTYLSVIKALDVPRLIRRLIQISRPLTTLRLSYTRPSGNNTTAIASTNLIELFGCYARFSNKIKERESKKLSSPSPPSLKYDPVLVALGAIKTANGVTFSELEHITNDRLQGLVKSIGHQLKSIHLFQLPIVDDTLLKDLRGHSSALLSSVYLSSLSNVTD</sequence>
<comment type="caution">
    <text evidence="1">The sequence shown here is derived from an EMBL/GenBank/DDBJ whole genome shotgun (WGS) entry which is preliminary data.</text>
</comment>
<dbReference type="AlphaFoldDB" id="A0AAD5P8M6"/>
<gene>
    <name evidence="1" type="ORF">BDA99DRAFT_544084</name>
</gene>
<evidence type="ECO:0000313" key="2">
    <source>
        <dbReference type="Proteomes" id="UP001209540"/>
    </source>
</evidence>
<reference evidence="1" key="1">
    <citation type="journal article" date="2022" name="IScience">
        <title>Evolution of zygomycete secretomes and the origins of terrestrial fungal ecologies.</title>
        <authorList>
            <person name="Chang Y."/>
            <person name="Wang Y."/>
            <person name="Mondo S."/>
            <person name="Ahrendt S."/>
            <person name="Andreopoulos W."/>
            <person name="Barry K."/>
            <person name="Beard J."/>
            <person name="Benny G.L."/>
            <person name="Blankenship S."/>
            <person name="Bonito G."/>
            <person name="Cuomo C."/>
            <person name="Desiro A."/>
            <person name="Gervers K.A."/>
            <person name="Hundley H."/>
            <person name="Kuo A."/>
            <person name="LaButti K."/>
            <person name="Lang B.F."/>
            <person name="Lipzen A."/>
            <person name="O'Donnell K."/>
            <person name="Pangilinan J."/>
            <person name="Reynolds N."/>
            <person name="Sandor L."/>
            <person name="Smith M.E."/>
            <person name="Tsang A."/>
            <person name="Grigoriev I.V."/>
            <person name="Stajich J.E."/>
            <person name="Spatafora J.W."/>
        </authorList>
    </citation>
    <scope>NUCLEOTIDE SEQUENCE</scope>
    <source>
        <strain evidence="1">RSA 2281</strain>
    </source>
</reference>
<evidence type="ECO:0000313" key="1">
    <source>
        <dbReference type="EMBL" id="KAI9244294.1"/>
    </source>
</evidence>
<proteinExistence type="predicted"/>
<accession>A0AAD5P8M6</accession>